<dbReference type="PANTHER" id="PTHR36766">
    <property type="entry name" value="PLANT BROAD-SPECTRUM MILDEW RESISTANCE PROTEIN RPW8"/>
    <property type="match status" value="1"/>
</dbReference>
<organism evidence="12 13">
    <name type="scientific">Ananas comosus</name>
    <name type="common">Pineapple</name>
    <name type="synonym">Ananas ananas</name>
    <dbReference type="NCBI Taxonomy" id="4615"/>
    <lineage>
        <taxon>Eukaryota</taxon>
        <taxon>Viridiplantae</taxon>
        <taxon>Streptophyta</taxon>
        <taxon>Embryophyta</taxon>
        <taxon>Tracheophyta</taxon>
        <taxon>Spermatophyta</taxon>
        <taxon>Magnoliopsida</taxon>
        <taxon>Liliopsida</taxon>
        <taxon>Poales</taxon>
        <taxon>Bromeliaceae</taxon>
        <taxon>Bromelioideae</taxon>
        <taxon>Ananas</taxon>
    </lineage>
</organism>
<keyword evidence="5" id="KW-0611">Plant defense</keyword>
<evidence type="ECO:0000256" key="1">
    <source>
        <dbReference type="ARBA" id="ARBA00008894"/>
    </source>
</evidence>
<dbReference type="InterPro" id="IPR058922">
    <property type="entry name" value="WHD_DRP"/>
</dbReference>
<feature type="domain" description="Disease resistance protein winged helix" evidence="10">
    <location>
        <begin position="1458"/>
        <end position="1526"/>
    </location>
</feature>
<feature type="domain" description="R13L1/DRL21-like LRR repeat region" evidence="11">
    <location>
        <begin position="1717"/>
        <end position="1843"/>
    </location>
</feature>
<dbReference type="InterPro" id="IPR003591">
    <property type="entry name" value="Leu-rich_rpt_typical-subtyp"/>
</dbReference>
<dbReference type="Gene3D" id="3.80.10.10">
    <property type="entry name" value="Ribonuclease Inhibitor"/>
    <property type="match status" value="5"/>
</dbReference>
<dbReference type="InterPro" id="IPR056789">
    <property type="entry name" value="LRR_R13L1-DRL21"/>
</dbReference>
<dbReference type="Pfam" id="PF00931">
    <property type="entry name" value="NB-ARC"/>
    <property type="match status" value="2"/>
</dbReference>
<name>A0A199VVT6_ANACO</name>
<feature type="domain" description="R13L1/DRL21-like LRR repeat region" evidence="11">
    <location>
        <begin position="720"/>
        <end position="862"/>
    </location>
</feature>
<keyword evidence="4" id="KW-0547">Nucleotide-binding</keyword>
<dbReference type="InterPro" id="IPR042197">
    <property type="entry name" value="Apaf_helical"/>
</dbReference>
<dbReference type="Gene3D" id="1.20.5.4130">
    <property type="match status" value="2"/>
</dbReference>
<gene>
    <name evidence="12" type="ORF">ACMD2_11471</name>
</gene>
<dbReference type="GO" id="GO:0043531">
    <property type="term" value="F:ADP binding"/>
    <property type="evidence" value="ECO:0007669"/>
    <property type="project" value="InterPro"/>
</dbReference>
<accession>A0A199VVT6</accession>
<dbReference type="GO" id="GO:0042742">
    <property type="term" value="P:defense response to bacterium"/>
    <property type="evidence" value="ECO:0007669"/>
    <property type="project" value="UniProtKB-ARBA"/>
</dbReference>
<dbReference type="GO" id="GO:0005524">
    <property type="term" value="F:ATP binding"/>
    <property type="evidence" value="ECO:0007669"/>
    <property type="project" value="UniProtKB-KW"/>
</dbReference>
<evidence type="ECO:0000256" key="4">
    <source>
        <dbReference type="ARBA" id="ARBA00022741"/>
    </source>
</evidence>
<feature type="domain" description="Disease resistance N-terminal" evidence="9">
    <location>
        <begin position="1013"/>
        <end position="1079"/>
    </location>
</feature>
<keyword evidence="6" id="KW-0067">ATP-binding</keyword>
<protein>
    <submittedName>
        <fullName evidence="12">Disease resistance protein RGA2</fullName>
    </submittedName>
</protein>
<evidence type="ECO:0000256" key="2">
    <source>
        <dbReference type="ARBA" id="ARBA00022614"/>
    </source>
</evidence>
<dbReference type="Gene3D" id="1.10.8.430">
    <property type="entry name" value="Helical domain of apoptotic protease-activating factors"/>
    <property type="match status" value="2"/>
</dbReference>
<evidence type="ECO:0000256" key="5">
    <source>
        <dbReference type="ARBA" id="ARBA00022821"/>
    </source>
</evidence>
<comment type="similarity">
    <text evidence="1">Belongs to the disease resistance NB-LRR family.</text>
</comment>
<dbReference type="PANTHER" id="PTHR36766:SF40">
    <property type="entry name" value="DISEASE RESISTANCE PROTEIN RGA3"/>
    <property type="match status" value="1"/>
</dbReference>
<dbReference type="Pfam" id="PF23559">
    <property type="entry name" value="WHD_DRP"/>
    <property type="match status" value="2"/>
</dbReference>
<dbReference type="Proteomes" id="UP000092600">
    <property type="component" value="Unassembled WGS sequence"/>
</dbReference>
<evidence type="ECO:0000256" key="3">
    <source>
        <dbReference type="ARBA" id="ARBA00022737"/>
    </source>
</evidence>
<dbReference type="InterPro" id="IPR041118">
    <property type="entry name" value="Rx_N"/>
</dbReference>
<dbReference type="FunFam" id="1.10.10.10:FF:000322">
    <property type="entry name" value="Probable disease resistance protein At1g63360"/>
    <property type="match status" value="1"/>
</dbReference>
<dbReference type="Gene3D" id="3.40.50.300">
    <property type="entry name" value="P-loop containing nucleotide triphosphate hydrolases"/>
    <property type="match status" value="2"/>
</dbReference>
<keyword evidence="3" id="KW-0677">Repeat</keyword>
<feature type="domain" description="Disease resistance N-terminal" evidence="9">
    <location>
        <begin position="16"/>
        <end position="92"/>
    </location>
</feature>
<dbReference type="Pfam" id="PF18052">
    <property type="entry name" value="Rx_N"/>
    <property type="match status" value="2"/>
</dbReference>
<evidence type="ECO:0000259" key="9">
    <source>
        <dbReference type="Pfam" id="PF18052"/>
    </source>
</evidence>
<dbReference type="InterPro" id="IPR002182">
    <property type="entry name" value="NB-ARC"/>
</dbReference>
<evidence type="ECO:0000259" key="11">
    <source>
        <dbReference type="Pfam" id="PF25019"/>
    </source>
</evidence>
<keyword evidence="2" id="KW-0433">Leucine-rich repeat</keyword>
<evidence type="ECO:0000256" key="7">
    <source>
        <dbReference type="SAM" id="MobiDB-lite"/>
    </source>
</evidence>
<dbReference type="InterPro" id="IPR032675">
    <property type="entry name" value="LRR_dom_sf"/>
</dbReference>
<feature type="domain" description="Disease resistance protein winged helix" evidence="10">
    <location>
        <begin position="464"/>
        <end position="531"/>
    </location>
</feature>
<feature type="domain" description="NB-ARC" evidence="8">
    <location>
        <begin position="1196"/>
        <end position="1365"/>
    </location>
</feature>
<dbReference type="GO" id="GO:0009626">
    <property type="term" value="P:plant-type hypersensitive response"/>
    <property type="evidence" value="ECO:0007669"/>
    <property type="project" value="UniProtKB-ARBA"/>
</dbReference>
<dbReference type="Pfam" id="PF25019">
    <property type="entry name" value="LRR_R13L1-DRL21"/>
    <property type="match status" value="2"/>
</dbReference>
<evidence type="ECO:0000313" key="13">
    <source>
        <dbReference type="Proteomes" id="UP000092600"/>
    </source>
</evidence>
<comment type="caution">
    <text evidence="12">The sequence shown here is derived from an EMBL/GenBank/DDBJ whole genome shotgun (WGS) entry which is preliminary data.</text>
</comment>
<feature type="domain" description="NB-ARC" evidence="8">
    <location>
        <begin position="194"/>
        <end position="377"/>
    </location>
</feature>
<feature type="region of interest" description="Disordered" evidence="7">
    <location>
        <begin position="1170"/>
        <end position="1194"/>
    </location>
</feature>
<reference evidence="12 13" key="1">
    <citation type="journal article" date="2016" name="DNA Res.">
        <title>The draft genome of MD-2 pineapple using hybrid error correction of long reads.</title>
        <authorList>
            <person name="Redwan R.M."/>
            <person name="Saidin A."/>
            <person name="Kumar S.V."/>
        </authorList>
    </citation>
    <scope>NUCLEOTIDE SEQUENCE [LARGE SCALE GENOMIC DNA]</scope>
    <source>
        <strain evidence="13">cv. MD2</strain>
        <tissue evidence="12">Leaf</tissue>
    </source>
</reference>
<evidence type="ECO:0000259" key="8">
    <source>
        <dbReference type="Pfam" id="PF00931"/>
    </source>
</evidence>
<evidence type="ECO:0000259" key="10">
    <source>
        <dbReference type="Pfam" id="PF23559"/>
    </source>
</evidence>
<dbReference type="Gene3D" id="1.10.10.10">
    <property type="entry name" value="Winged helix-like DNA-binding domain superfamily/Winged helix DNA-binding domain"/>
    <property type="match status" value="2"/>
</dbReference>
<dbReference type="InterPro" id="IPR027417">
    <property type="entry name" value="P-loop_NTPase"/>
</dbReference>
<proteinExistence type="inferred from homology"/>
<dbReference type="SUPFAM" id="SSF52058">
    <property type="entry name" value="L domain-like"/>
    <property type="match status" value="2"/>
</dbReference>
<dbReference type="EMBL" id="LSRQ01000754">
    <property type="protein sequence ID" value="OAY81046.1"/>
    <property type="molecule type" value="Genomic_DNA"/>
</dbReference>
<evidence type="ECO:0000313" key="12">
    <source>
        <dbReference type="EMBL" id="OAY81046.1"/>
    </source>
</evidence>
<dbReference type="GO" id="GO:0002758">
    <property type="term" value="P:innate immune response-activating signaling pathway"/>
    <property type="evidence" value="ECO:0007669"/>
    <property type="project" value="UniProtKB-ARBA"/>
</dbReference>
<dbReference type="SUPFAM" id="SSF52540">
    <property type="entry name" value="P-loop containing nucleoside triphosphate hydrolases"/>
    <property type="match status" value="2"/>
</dbReference>
<evidence type="ECO:0000256" key="6">
    <source>
        <dbReference type="ARBA" id="ARBA00022840"/>
    </source>
</evidence>
<dbReference type="InterPro" id="IPR036388">
    <property type="entry name" value="WH-like_DNA-bd_sf"/>
</dbReference>
<sequence length="1975" mass="225661">MGWLLSFAKEVVQSAAASVAADELVRLLPSLDHDLEVLRTTLLTTRLRVDKAEQWRFKNPHFDQLLMQLKAAFYDAEDLIAEFDYVELQQKIEGGQASLLLSSSLDFVKNLISRAPDKVRQYQRRLDDAAAALEKVIIDLNFRDEPKRSDVLRRRQTGSFVTEPEVFGRDEEREKVIALLLRPGDESGRTSNSESVPAKRMKRDNVSVLPIVGIGGMGKTTLAQVMFNDPRVRHYFETRIWICVSEIFDVKRLTKEVINNVDLSHQTDGKNSSWSRGNRKNLTLYQTGGKNFSSLQVVLNEIAMSKRFLLVLDDVWNEDKMEWEKFYAPMRNGYRGSMILTTTRSSKVADIMGTMDSIFLEGLADDSFWEFFKICAFGYGNEKVDQELESIAKKIATKLKGTPLAAKTVGGLLKEKMDAKHWRSIMSSEMWKLRQGENDIFPALQLSYQYLPPHLKRCFAICSIFPKDHEIDEVSLIELWLAQGFVTSEDNMLPEDVATRYLSELTSRSFLRLSNPTKKYYVIHNLMHDLAQSVSAHEVLMIQNNKCERSSPSTVRHLAIFASYLESSILKEIGRYGRLRSVSSGIFCGLAPTYLYFNLAPATGTWFTQLRYIRLLDISRCAIKELPESIDNLKLLQYLNISETAIARLPNSLCCLYNLRALNLDGCPLQSIPKGFIKLINLQNLYMGENLFSQVAEIGKLTSLQNLPHFEVRKENGHRIAELKDLTHLRRTLCIKSLENVESQEDACQAKLYEKKNLDELVLSWNLNRNTNSVFNDFPLHEKVLEGLSPHPNIRKLEIISYYGNKHPIPLNYWYLKMWAGSIKSSSLSYLSIKSCSNLTSLYEWLLPLYLPALKSINIVDCTKLTALQIERFKDFLSLERLEIKYCPKLASQEELFLPSSLLSLHISSCGDLDKSFPSCLQNLTSLTDLDLFNCQHIESLPSKFLGNLTSLKLLHIVNCPELRSLGGSGALTSLQELTILDCPRLTETEPLMYVNRVCRKDDTVPLVVQHSAIAGDLRHLHDSLPVIRVLIDRAEQWRFSNPNLERLLTQLKDAYYDAEDLIDDFAYHDLQQKIDGSQHGQASRLLSSSVTFFKNLIAAVPNQVKEIQGRLDAVSGELQKVIVLLNLHDEPKRYGVSAGRKTSSLVTESDAIGRNEEQEKVVALLLQSADGSGPSDDDDSSSSDRLSAPAKRRKRENVSVLPIVGIGGMGKTTLAQLVYNDPRVNDHFLLKIWVCVSDFFDVERLTKEIIDNAESGRQSKDIIESDDKGYRTDGRNLNSLQVLLNKMMVSTRFLLVLDDVWNEDRMTWEKFYAPLREAHRGSMIIITTRSRKVADIMGTMDSILLRGLPADSYWKLFERYAFGRENLQVNQELEGIAKKIAAKLKGSPLAAKTVGSLLNSDMGSLLNSDMDVGHWRTIMNSEIWELPQQENDILPALRLSYQYLPPHLKQCFSLCSIFPKDYRFPEDQLLDIWIAQGFVAPIENMPLHIVGTRYLHALTTRSFFQPYLPKQWNKYVIHDLMHDLAQLVLTNEAVMMQNDKCQRRIPPTVRHMSIWTLPNLETSWLMELSSYSKLWSLLLIQNNSFKFSQNLQPNFSSAIRCWFDQLRNIRLLIINYCKIKELPENISNLKHLRYLDISYNGIQMLPESLGRLYNLQVLAAYGNDFEGFPKEFTKLANLLKLYIEEHKLCMVDEIGKLTILKSLPAFKVLKEHGHRIGELKDLKQLYGKLRITCLENVESREDACQAKLHNKEHLDELVLEWSAIRKRSFMYDNFSQIEVLEGLQPHLNLKKLEIRCYGGEKSPTWLQPQILPYLSVLRIINCPNLAELSFLYPLLKELYLQNLGLDILPELWDEWSTGEARTEQGNSDIKRSSLSTLSIRCCPKIKSIENQLLPDYLPVIKILCIEHCKELASLPTERFKDFVSLEELTIIGCPKLTCQSTLELPASIRSLQIGSCGELEKSLPNCLENLTSLR</sequence>
<dbReference type="SMART" id="SM00369">
    <property type="entry name" value="LRR_TYP"/>
    <property type="match status" value="6"/>
</dbReference>
<dbReference type="PRINTS" id="PR00364">
    <property type="entry name" value="DISEASERSIST"/>
</dbReference>